<sequence length="77" mass="8602">MGRGQGICFKIRLQGSPPTTESNQGDTLRDTPALCQGPLLGLTQAYSEKTDQPIGQRGSALLSRLRRRKWPRRHVDK</sequence>
<dbReference type="EMBL" id="BLXT01005858">
    <property type="protein sequence ID" value="GFO26751.1"/>
    <property type="molecule type" value="Genomic_DNA"/>
</dbReference>
<comment type="caution">
    <text evidence="2">The sequence shown here is derived from an EMBL/GenBank/DDBJ whole genome shotgun (WGS) entry which is preliminary data.</text>
</comment>
<name>A0AAV4C1W0_9GAST</name>
<evidence type="ECO:0000313" key="2">
    <source>
        <dbReference type="EMBL" id="GFO26751.1"/>
    </source>
</evidence>
<feature type="compositionally biased region" description="Polar residues" evidence="1">
    <location>
        <begin position="16"/>
        <end position="26"/>
    </location>
</feature>
<evidence type="ECO:0000256" key="1">
    <source>
        <dbReference type="SAM" id="MobiDB-lite"/>
    </source>
</evidence>
<accession>A0AAV4C1W0</accession>
<dbReference type="Proteomes" id="UP000735302">
    <property type="component" value="Unassembled WGS sequence"/>
</dbReference>
<gene>
    <name evidence="2" type="ORF">PoB_005325600</name>
</gene>
<proteinExistence type="predicted"/>
<dbReference type="AlphaFoldDB" id="A0AAV4C1W0"/>
<protein>
    <submittedName>
        <fullName evidence="2">Uncharacterized protein</fullName>
    </submittedName>
</protein>
<reference evidence="2 3" key="1">
    <citation type="journal article" date="2021" name="Elife">
        <title>Chloroplast acquisition without the gene transfer in kleptoplastic sea slugs, Plakobranchus ocellatus.</title>
        <authorList>
            <person name="Maeda T."/>
            <person name="Takahashi S."/>
            <person name="Yoshida T."/>
            <person name="Shimamura S."/>
            <person name="Takaki Y."/>
            <person name="Nagai Y."/>
            <person name="Toyoda A."/>
            <person name="Suzuki Y."/>
            <person name="Arimoto A."/>
            <person name="Ishii H."/>
            <person name="Satoh N."/>
            <person name="Nishiyama T."/>
            <person name="Hasebe M."/>
            <person name="Maruyama T."/>
            <person name="Minagawa J."/>
            <person name="Obokata J."/>
            <person name="Shigenobu S."/>
        </authorList>
    </citation>
    <scope>NUCLEOTIDE SEQUENCE [LARGE SCALE GENOMIC DNA]</scope>
</reference>
<evidence type="ECO:0000313" key="3">
    <source>
        <dbReference type="Proteomes" id="UP000735302"/>
    </source>
</evidence>
<organism evidence="2 3">
    <name type="scientific">Plakobranchus ocellatus</name>
    <dbReference type="NCBI Taxonomy" id="259542"/>
    <lineage>
        <taxon>Eukaryota</taxon>
        <taxon>Metazoa</taxon>
        <taxon>Spiralia</taxon>
        <taxon>Lophotrochozoa</taxon>
        <taxon>Mollusca</taxon>
        <taxon>Gastropoda</taxon>
        <taxon>Heterobranchia</taxon>
        <taxon>Euthyneura</taxon>
        <taxon>Panpulmonata</taxon>
        <taxon>Sacoglossa</taxon>
        <taxon>Placobranchoidea</taxon>
        <taxon>Plakobranchidae</taxon>
        <taxon>Plakobranchus</taxon>
    </lineage>
</organism>
<keyword evidence="3" id="KW-1185">Reference proteome</keyword>
<feature type="region of interest" description="Disordered" evidence="1">
    <location>
        <begin position="1"/>
        <end position="29"/>
    </location>
</feature>